<feature type="domain" description="S-locus receptor kinase C-terminal" evidence="2">
    <location>
        <begin position="35"/>
        <end position="78"/>
    </location>
</feature>
<name>A0ABQ4Z0V7_9ASTR</name>
<reference evidence="3" key="1">
    <citation type="journal article" date="2022" name="Int. J. Mol. Sci.">
        <title>Draft Genome of Tanacetum Coccineum: Genomic Comparison of Closely Related Tanacetum-Family Plants.</title>
        <authorList>
            <person name="Yamashiro T."/>
            <person name="Shiraishi A."/>
            <person name="Nakayama K."/>
            <person name="Satake H."/>
        </authorList>
    </citation>
    <scope>NUCLEOTIDE SEQUENCE</scope>
</reference>
<evidence type="ECO:0000256" key="1">
    <source>
        <dbReference type="SAM" id="MobiDB-lite"/>
    </source>
</evidence>
<reference evidence="3" key="2">
    <citation type="submission" date="2022-01" db="EMBL/GenBank/DDBJ databases">
        <authorList>
            <person name="Yamashiro T."/>
            <person name="Shiraishi A."/>
            <person name="Satake H."/>
            <person name="Nakayama K."/>
        </authorList>
    </citation>
    <scope>NUCLEOTIDE SEQUENCE</scope>
</reference>
<dbReference type="Pfam" id="PF11883">
    <property type="entry name" value="DUF3403"/>
    <property type="match status" value="1"/>
</dbReference>
<gene>
    <name evidence="3" type="ORF">Tco_0749931</name>
</gene>
<evidence type="ECO:0000259" key="2">
    <source>
        <dbReference type="Pfam" id="PF11883"/>
    </source>
</evidence>
<comment type="caution">
    <text evidence="3">The sequence shown here is derived from an EMBL/GenBank/DDBJ whole genome shotgun (WGS) entry which is preliminary data.</text>
</comment>
<sequence>MYEIITSDGASEIGGGDDSEDRPTMSSVVLMLGNENALPLPKQPAFFAEEEMPEHRSISSGPTSVSVNDITIKLLDGR</sequence>
<feature type="region of interest" description="Disordered" evidence="1">
    <location>
        <begin position="1"/>
        <end position="24"/>
    </location>
</feature>
<dbReference type="Proteomes" id="UP001151760">
    <property type="component" value="Unassembled WGS sequence"/>
</dbReference>
<organism evidence="3 4">
    <name type="scientific">Tanacetum coccineum</name>
    <dbReference type="NCBI Taxonomy" id="301880"/>
    <lineage>
        <taxon>Eukaryota</taxon>
        <taxon>Viridiplantae</taxon>
        <taxon>Streptophyta</taxon>
        <taxon>Embryophyta</taxon>
        <taxon>Tracheophyta</taxon>
        <taxon>Spermatophyta</taxon>
        <taxon>Magnoliopsida</taxon>
        <taxon>eudicotyledons</taxon>
        <taxon>Gunneridae</taxon>
        <taxon>Pentapetalae</taxon>
        <taxon>asterids</taxon>
        <taxon>campanulids</taxon>
        <taxon>Asterales</taxon>
        <taxon>Asteraceae</taxon>
        <taxon>Asteroideae</taxon>
        <taxon>Anthemideae</taxon>
        <taxon>Anthemidinae</taxon>
        <taxon>Tanacetum</taxon>
    </lineage>
</organism>
<evidence type="ECO:0000313" key="3">
    <source>
        <dbReference type="EMBL" id="GJS83390.1"/>
    </source>
</evidence>
<evidence type="ECO:0000313" key="4">
    <source>
        <dbReference type="Proteomes" id="UP001151760"/>
    </source>
</evidence>
<dbReference type="EMBL" id="BQNB010010897">
    <property type="protein sequence ID" value="GJS83390.1"/>
    <property type="molecule type" value="Genomic_DNA"/>
</dbReference>
<keyword evidence="4" id="KW-1185">Reference proteome</keyword>
<proteinExistence type="predicted"/>
<protein>
    <submittedName>
        <fullName evidence="3">G-type lectin S-receptor-like serine/threonine-protein kinase isoform X2</fullName>
    </submittedName>
</protein>
<dbReference type="InterPro" id="IPR021820">
    <property type="entry name" value="S-locus_recpt_kinase_C"/>
</dbReference>
<accession>A0ABQ4Z0V7</accession>